<protein>
    <recommendedName>
        <fullName evidence="6">Dihydroorotate dehydrogenase catalytic domain-containing protein</fullName>
    </recommendedName>
</protein>
<evidence type="ECO:0000256" key="5">
    <source>
        <dbReference type="ARBA" id="ARBA00023002"/>
    </source>
</evidence>
<feature type="non-terminal residue" evidence="7">
    <location>
        <position position="217"/>
    </location>
</feature>
<keyword evidence="4" id="KW-0288">FMN</keyword>
<dbReference type="PANTHER" id="PTHR48109">
    <property type="entry name" value="DIHYDROOROTATE DEHYDROGENASE (QUINONE), MITOCHONDRIAL-RELATED"/>
    <property type="match status" value="1"/>
</dbReference>
<proteinExistence type="predicted"/>
<dbReference type="GO" id="GO:0006207">
    <property type="term" value="P:'de novo' pyrimidine nucleobase biosynthetic process"/>
    <property type="evidence" value="ECO:0007669"/>
    <property type="project" value="TreeGrafter"/>
</dbReference>
<dbReference type="InterPro" id="IPR005720">
    <property type="entry name" value="Dihydroorotate_DH_cat"/>
</dbReference>
<dbReference type="InterPro" id="IPR013785">
    <property type="entry name" value="Aldolase_TIM"/>
</dbReference>
<accession>A0A383AUK2</accession>
<comment type="cofactor">
    <cofactor evidence="1">
        <name>FMN</name>
        <dbReference type="ChEBI" id="CHEBI:58210"/>
    </cofactor>
</comment>
<evidence type="ECO:0000256" key="4">
    <source>
        <dbReference type="ARBA" id="ARBA00022643"/>
    </source>
</evidence>
<evidence type="ECO:0000313" key="7">
    <source>
        <dbReference type="EMBL" id="SVE11392.1"/>
    </source>
</evidence>
<dbReference type="EMBL" id="UINC01195016">
    <property type="protein sequence ID" value="SVE11392.1"/>
    <property type="molecule type" value="Genomic_DNA"/>
</dbReference>
<dbReference type="SUPFAM" id="SSF51395">
    <property type="entry name" value="FMN-linked oxidoreductases"/>
    <property type="match status" value="1"/>
</dbReference>
<dbReference type="InterPro" id="IPR050074">
    <property type="entry name" value="DHO_dehydrogenase"/>
</dbReference>
<evidence type="ECO:0000259" key="6">
    <source>
        <dbReference type="Pfam" id="PF01180"/>
    </source>
</evidence>
<dbReference type="AlphaFoldDB" id="A0A383AUK2"/>
<dbReference type="GO" id="GO:0005737">
    <property type="term" value="C:cytoplasm"/>
    <property type="evidence" value="ECO:0007669"/>
    <property type="project" value="InterPro"/>
</dbReference>
<sequence length="217" mass="22453">MGLYRHCLRPLLFSINAEAIHEATLGLAATVGASAGGRGLMHGLFGMGIADDRLATDVAGIHFPAPIGLAAGFDKSGRAIRALSEIFGFVEIGSVSAQPSAGNPRPRLFRLPADEAIIVNYGVPNDGAAVVARRVNAAPTIVPLGVNLVETNTGRPADPDAPDTVVSELVEAARPFCGRADYLTLNLNCPNTTAGVSPFDDSGRLGELLREVTGIDG</sequence>
<dbReference type="GO" id="GO:0005886">
    <property type="term" value="C:plasma membrane"/>
    <property type="evidence" value="ECO:0007669"/>
    <property type="project" value="TreeGrafter"/>
</dbReference>
<evidence type="ECO:0000256" key="1">
    <source>
        <dbReference type="ARBA" id="ARBA00001917"/>
    </source>
</evidence>
<evidence type="ECO:0000256" key="2">
    <source>
        <dbReference type="ARBA" id="ARBA00004725"/>
    </source>
</evidence>
<dbReference type="Gene3D" id="3.20.20.70">
    <property type="entry name" value="Aldolase class I"/>
    <property type="match status" value="1"/>
</dbReference>
<name>A0A383AUK2_9ZZZZ</name>
<comment type="pathway">
    <text evidence="2">Pyrimidine metabolism; UMP biosynthesis via de novo pathway.</text>
</comment>
<organism evidence="7">
    <name type="scientific">marine metagenome</name>
    <dbReference type="NCBI Taxonomy" id="408172"/>
    <lineage>
        <taxon>unclassified sequences</taxon>
        <taxon>metagenomes</taxon>
        <taxon>ecological metagenomes</taxon>
    </lineage>
</organism>
<feature type="domain" description="Dihydroorotate dehydrogenase catalytic" evidence="6">
    <location>
        <begin position="54"/>
        <end position="209"/>
    </location>
</feature>
<reference evidence="7" key="1">
    <citation type="submission" date="2018-05" db="EMBL/GenBank/DDBJ databases">
        <authorList>
            <person name="Lanie J.A."/>
            <person name="Ng W.-L."/>
            <person name="Kazmierczak K.M."/>
            <person name="Andrzejewski T.M."/>
            <person name="Davidsen T.M."/>
            <person name="Wayne K.J."/>
            <person name="Tettelin H."/>
            <person name="Glass J.I."/>
            <person name="Rusch D."/>
            <person name="Podicherti R."/>
            <person name="Tsui H.-C.T."/>
            <person name="Winkler M.E."/>
        </authorList>
    </citation>
    <scope>NUCLEOTIDE SEQUENCE</scope>
</reference>
<dbReference type="Pfam" id="PF01180">
    <property type="entry name" value="DHO_dh"/>
    <property type="match status" value="1"/>
</dbReference>
<keyword evidence="3" id="KW-0285">Flavoprotein</keyword>
<keyword evidence="5" id="KW-0560">Oxidoreductase</keyword>
<dbReference type="GO" id="GO:0009220">
    <property type="term" value="P:pyrimidine ribonucleotide biosynthetic process"/>
    <property type="evidence" value="ECO:0007669"/>
    <property type="project" value="TreeGrafter"/>
</dbReference>
<dbReference type="PANTHER" id="PTHR48109:SF4">
    <property type="entry name" value="DIHYDROOROTATE DEHYDROGENASE (QUINONE), MITOCHONDRIAL"/>
    <property type="match status" value="1"/>
</dbReference>
<dbReference type="GO" id="GO:0004152">
    <property type="term" value="F:dihydroorotate dehydrogenase activity"/>
    <property type="evidence" value="ECO:0007669"/>
    <property type="project" value="TreeGrafter"/>
</dbReference>
<evidence type="ECO:0000256" key="3">
    <source>
        <dbReference type="ARBA" id="ARBA00022630"/>
    </source>
</evidence>
<gene>
    <name evidence="7" type="ORF">METZ01_LOCUS464246</name>
</gene>